<name>A0A9W6WIJ3_CANBO</name>
<dbReference type="GO" id="GO:0035145">
    <property type="term" value="C:exon-exon junction complex"/>
    <property type="evidence" value="ECO:0007669"/>
    <property type="project" value="InterPro"/>
</dbReference>
<dbReference type="Pfam" id="PF02792">
    <property type="entry name" value="Mago_nashi"/>
    <property type="match status" value="1"/>
</dbReference>
<keyword evidence="3" id="KW-0539">Nucleus</keyword>
<gene>
    <name evidence="4" type="ORF">Cboi02_000477200</name>
</gene>
<dbReference type="EMBL" id="BSXN01002046">
    <property type="protein sequence ID" value="GME75402.1"/>
    <property type="molecule type" value="Genomic_DNA"/>
</dbReference>
<evidence type="ECO:0000256" key="1">
    <source>
        <dbReference type="ARBA" id="ARBA00004123"/>
    </source>
</evidence>
<proteinExistence type="inferred from homology"/>
<protein>
    <submittedName>
        <fullName evidence="4">Unnamed protein product</fullName>
    </submittedName>
</protein>
<comment type="caution">
    <text evidence="4">The sequence shown here is derived from an EMBL/GenBank/DDBJ whole genome shotgun (WGS) entry which is preliminary data.</text>
</comment>
<dbReference type="InterPro" id="IPR004023">
    <property type="entry name" value="Mago_nashi"/>
</dbReference>
<comment type="subcellular location">
    <subcellularLocation>
        <location evidence="1">Nucleus</location>
    </subcellularLocation>
</comment>
<dbReference type="GO" id="GO:0008380">
    <property type="term" value="P:RNA splicing"/>
    <property type="evidence" value="ECO:0007669"/>
    <property type="project" value="InterPro"/>
</dbReference>
<dbReference type="PANTHER" id="PTHR12638:SF0">
    <property type="entry name" value="MAGO HOMOLOG, EXON JUNCTION COMPLEX SUBUNIT-RELATED"/>
    <property type="match status" value="1"/>
</dbReference>
<dbReference type="FunFam" id="3.30.1560.10:FF:000001">
    <property type="entry name" value="Protein mago nashi homolog"/>
    <property type="match status" value="1"/>
</dbReference>
<dbReference type="SUPFAM" id="SSF89817">
    <property type="entry name" value="Mago nashi protein"/>
    <property type="match status" value="1"/>
</dbReference>
<keyword evidence="5" id="KW-1185">Reference proteome</keyword>
<dbReference type="PANTHER" id="PTHR12638">
    <property type="entry name" value="PROTEIN MAGO NASHI HOMOLOG"/>
    <property type="match status" value="1"/>
</dbReference>
<accession>A0A9W6WIJ3</accession>
<evidence type="ECO:0000313" key="4">
    <source>
        <dbReference type="EMBL" id="GME75402.1"/>
    </source>
</evidence>
<evidence type="ECO:0000313" key="5">
    <source>
        <dbReference type="Proteomes" id="UP001165120"/>
    </source>
</evidence>
<comment type="similarity">
    <text evidence="2">Belongs to the mago nashi family.</text>
</comment>
<evidence type="ECO:0000256" key="2">
    <source>
        <dbReference type="ARBA" id="ARBA00009270"/>
    </source>
</evidence>
<dbReference type="InterPro" id="IPR036605">
    <property type="entry name" value="Mago_nashi_sf"/>
</dbReference>
<evidence type="ECO:0000256" key="3">
    <source>
        <dbReference type="ARBA" id="ARBA00023242"/>
    </source>
</evidence>
<dbReference type="Proteomes" id="UP001165120">
    <property type="component" value="Unassembled WGS sequence"/>
</dbReference>
<reference evidence="4" key="1">
    <citation type="submission" date="2023-04" db="EMBL/GenBank/DDBJ databases">
        <title>Candida boidinii NBRC 10035.</title>
        <authorList>
            <person name="Ichikawa N."/>
            <person name="Sato H."/>
            <person name="Tonouchi N."/>
        </authorList>
    </citation>
    <scope>NUCLEOTIDE SEQUENCE</scope>
    <source>
        <strain evidence="4">NBRC 10035</strain>
    </source>
</reference>
<organism evidence="4 5">
    <name type="scientific">Candida boidinii</name>
    <name type="common">Yeast</name>
    <dbReference type="NCBI Taxonomy" id="5477"/>
    <lineage>
        <taxon>Eukaryota</taxon>
        <taxon>Fungi</taxon>
        <taxon>Dikarya</taxon>
        <taxon>Ascomycota</taxon>
        <taxon>Saccharomycotina</taxon>
        <taxon>Pichiomycetes</taxon>
        <taxon>Pichiales</taxon>
        <taxon>Pichiaceae</taxon>
        <taxon>Ogataea</taxon>
        <taxon>Ogataea/Candida clade</taxon>
    </lineage>
</organism>
<dbReference type="Gene3D" id="3.30.1560.10">
    <property type="entry name" value="Mago nashi"/>
    <property type="match status" value="1"/>
</dbReference>
<dbReference type="AlphaFoldDB" id="A0A9W6WIJ3"/>
<sequence>MSSGNIIRVDPSNERENFYIRYYSGHKGDFGHEFLEFDIKCNTHDDRGYLRYTNNSNYRREELIRKQVCISKLVVREIKKMIQDCEILQEKDTDWPEVNSEGKQELEIRSGRDKLIFTTCKLGSMAEIRKTNDPEGLRIFYYFIQDLKALIFSLMSLHFKIKPI</sequence>